<dbReference type="EMBL" id="BAAAGS010000053">
    <property type="protein sequence ID" value="GAA0551352.1"/>
    <property type="molecule type" value="Genomic_DNA"/>
</dbReference>
<proteinExistence type="predicted"/>
<protein>
    <submittedName>
        <fullName evidence="1">Uncharacterized protein</fullName>
    </submittedName>
</protein>
<evidence type="ECO:0000313" key="2">
    <source>
        <dbReference type="Proteomes" id="UP001500729"/>
    </source>
</evidence>
<evidence type="ECO:0000313" key="1">
    <source>
        <dbReference type="EMBL" id="GAA0551352.1"/>
    </source>
</evidence>
<reference evidence="1 2" key="1">
    <citation type="journal article" date="2019" name="Int. J. Syst. Evol. Microbiol.">
        <title>The Global Catalogue of Microorganisms (GCM) 10K type strain sequencing project: providing services to taxonomists for standard genome sequencing and annotation.</title>
        <authorList>
            <consortium name="The Broad Institute Genomics Platform"/>
            <consortium name="The Broad Institute Genome Sequencing Center for Infectious Disease"/>
            <person name="Wu L."/>
            <person name="Ma J."/>
        </authorList>
    </citation>
    <scope>NUCLEOTIDE SEQUENCE [LARGE SCALE GENOMIC DNA]</scope>
    <source>
        <strain evidence="1 2">JCM 10303</strain>
    </source>
</reference>
<organism evidence="1 2">
    <name type="scientific">Saccharopolyspora erythraea</name>
    <name type="common">Streptomyces erythraeus</name>
    <dbReference type="NCBI Taxonomy" id="1836"/>
    <lineage>
        <taxon>Bacteria</taxon>
        <taxon>Bacillati</taxon>
        <taxon>Actinomycetota</taxon>
        <taxon>Actinomycetes</taxon>
        <taxon>Pseudonocardiales</taxon>
        <taxon>Pseudonocardiaceae</taxon>
        <taxon>Saccharopolyspora</taxon>
    </lineage>
</organism>
<name>A0ABN1DTM1_SACER</name>
<gene>
    <name evidence="1" type="ORF">GCM10009533_57170</name>
</gene>
<sequence>MLKTGPPGDVRLALRELEAEMAEARKYVLRCRESGDEPAARLHVVWIDLLLEEWSRCRVSGESGAGAQA</sequence>
<keyword evidence="2" id="KW-1185">Reference proteome</keyword>
<comment type="caution">
    <text evidence="1">The sequence shown here is derived from an EMBL/GenBank/DDBJ whole genome shotgun (WGS) entry which is preliminary data.</text>
</comment>
<accession>A0ABN1DTM1</accession>
<dbReference type="Proteomes" id="UP001500729">
    <property type="component" value="Unassembled WGS sequence"/>
</dbReference>